<keyword evidence="3" id="KW-0677">Repeat</keyword>
<dbReference type="GO" id="GO:0005829">
    <property type="term" value="C:cytosol"/>
    <property type="evidence" value="ECO:0007669"/>
    <property type="project" value="TreeGrafter"/>
</dbReference>
<dbReference type="InterPro" id="IPR036720">
    <property type="entry name" value="RanGAP1_C_sf"/>
</dbReference>
<proteinExistence type="evidence at transcript level"/>
<dbReference type="InterPro" id="IPR032675">
    <property type="entry name" value="LRR_dom_sf"/>
</dbReference>
<dbReference type="Pfam" id="PF13516">
    <property type="entry name" value="LRR_6"/>
    <property type="match status" value="4"/>
</dbReference>
<accession>U5EZK0</accession>
<reference evidence="5" key="1">
    <citation type="journal article" date="2014" name="Insect Biochem. Mol. Biol.">
        <title>An insight into the sialome of the frog biting fly, Corethrella appendiculata.</title>
        <authorList>
            <person name="Ribeiro J.M.C."/>
            <person name="Chagas A.C."/>
            <person name="Pham V.M."/>
            <person name="Lounibos L.P."/>
            <person name="Calvo E."/>
        </authorList>
    </citation>
    <scope>NUCLEOTIDE SEQUENCE</scope>
    <source>
        <tissue evidence="5">Salivary glands</tissue>
    </source>
</reference>
<dbReference type="GO" id="GO:0005096">
    <property type="term" value="F:GTPase activator activity"/>
    <property type="evidence" value="ECO:0007669"/>
    <property type="project" value="UniProtKB-KW"/>
</dbReference>
<dbReference type="Gene3D" id="1.25.40.200">
    <property type="entry name" value="Ran-GTPase activating protein 1, C-terminal domain"/>
    <property type="match status" value="1"/>
</dbReference>
<dbReference type="SUPFAM" id="SSF52047">
    <property type="entry name" value="RNI-like"/>
    <property type="match status" value="1"/>
</dbReference>
<organism evidence="5">
    <name type="scientific">Corethrella appendiculata</name>
    <dbReference type="NCBI Taxonomy" id="1370023"/>
    <lineage>
        <taxon>Eukaryota</taxon>
        <taxon>Metazoa</taxon>
        <taxon>Ecdysozoa</taxon>
        <taxon>Arthropoda</taxon>
        <taxon>Hexapoda</taxon>
        <taxon>Insecta</taxon>
        <taxon>Pterygota</taxon>
        <taxon>Neoptera</taxon>
        <taxon>Endopterygota</taxon>
        <taxon>Diptera</taxon>
        <taxon>Nematocera</taxon>
        <taxon>Culicoidea</taxon>
        <taxon>Chaoboridae</taxon>
        <taxon>Corethrella</taxon>
    </lineage>
</organism>
<sequence length="580" mass="64135">MENFNFGALANALLNTENNGVNFSGKAAKWESEKDAQSLVEAIKNCKVLNYLNLEGNTLGVEAAKAIGKALEKHPEFREALWKDLFTGRMKTEIPPALQAMGNGLIVANAKLTKLDCSDNALGPNGMVGLVGLLKSETCYSLEDLRLNNCGLGIGGGKMLSAALLDCHKESVKKGKPFALKTFIAGRNRLENDGATALSQVFAACKSLEHIEMPQNGIYHVGISALSEALRENPNLQILNLNDNTIGYKGAIALSDAFYSVQRLKEINFGDCLLKSKGAMLIATAIQDEHLELETINLSFNEIGPGGGYAIAEAMYNKDNLIQLNLDGNQFGSDCREQIKEMLAECGKLDALGSLDEDDSDGEEPEEGDEEGEEEEEEDENDDGDEDDETEEVDSDEVEEGELIIHQNNGRELDVDISTTLNINKTGNTSINLDETLPNTIEAYCNTQFPTETMFYALAEIDKITGFRNYLKTLPMDDYLVYLVFTILKCSELSEKSKEALELSEALFNDAFEYAKNNNRVKSLRNFFLIQLNLLKCEDSKFKPGYNVQACRYALENAMNKKLVPADEENIFRIFLDQQK</sequence>
<evidence type="ECO:0000256" key="3">
    <source>
        <dbReference type="ARBA" id="ARBA00022737"/>
    </source>
</evidence>
<dbReference type="SUPFAM" id="SSF69099">
    <property type="entry name" value="Ran-GTPase activating protein 1 (RanGAP1), C-terminal domain"/>
    <property type="match status" value="1"/>
</dbReference>
<dbReference type="InterPro" id="IPR027038">
    <property type="entry name" value="RanGap"/>
</dbReference>
<dbReference type="InterPro" id="IPR001611">
    <property type="entry name" value="Leu-rich_rpt"/>
</dbReference>
<dbReference type="GO" id="GO:0007165">
    <property type="term" value="P:signal transduction"/>
    <property type="evidence" value="ECO:0007669"/>
    <property type="project" value="InterPro"/>
</dbReference>
<evidence type="ECO:0000256" key="1">
    <source>
        <dbReference type="ARBA" id="ARBA00022468"/>
    </source>
</evidence>
<evidence type="ECO:0000256" key="4">
    <source>
        <dbReference type="SAM" id="MobiDB-lite"/>
    </source>
</evidence>
<feature type="region of interest" description="Disordered" evidence="4">
    <location>
        <begin position="350"/>
        <end position="409"/>
    </location>
</feature>
<dbReference type="GO" id="GO:0005634">
    <property type="term" value="C:nucleus"/>
    <property type="evidence" value="ECO:0007669"/>
    <property type="project" value="TreeGrafter"/>
</dbReference>
<dbReference type="PANTHER" id="PTHR24113">
    <property type="entry name" value="RAN GTPASE-ACTIVATING PROTEIN 1"/>
    <property type="match status" value="1"/>
</dbReference>
<evidence type="ECO:0000313" key="5">
    <source>
        <dbReference type="EMBL" id="JAB59217.1"/>
    </source>
</evidence>
<dbReference type="PANTHER" id="PTHR24113:SF12">
    <property type="entry name" value="RAN GTPASE-ACTIVATING PROTEIN 1"/>
    <property type="match status" value="1"/>
</dbReference>
<dbReference type="SMART" id="SM00368">
    <property type="entry name" value="LRR_RI"/>
    <property type="match status" value="7"/>
</dbReference>
<dbReference type="GO" id="GO:0031267">
    <property type="term" value="F:small GTPase binding"/>
    <property type="evidence" value="ECO:0007669"/>
    <property type="project" value="TreeGrafter"/>
</dbReference>
<dbReference type="Gene3D" id="3.80.10.10">
    <property type="entry name" value="Ribonuclease Inhibitor"/>
    <property type="match status" value="1"/>
</dbReference>
<name>U5EZK0_9DIPT</name>
<keyword evidence="1" id="KW-0343">GTPase activation</keyword>
<dbReference type="GO" id="GO:0006913">
    <property type="term" value="P:nucleocytoplasmic transport"/>
    <property type="evidence" value="ECO:0007669"/>
    <property type="project" value="TreeGrafter"/>
</dbReference>
<feature type="compositionally biased region" description="Acidic residues" evidence="4">
    <location>
        <begin position="355"/>
        <end position="402"/>
    </location>
</feature>
<dbReference type="GO" id="GO:0048471">
    <property type="term" value="C:perinuclear region of cytoplasm"/>
    <property type="evidence" value="ECO:0007669"/>
    <property type="project" value="TreeGrafter"/>
</dbReference>
<evidence type="ECO:0000256" key="2">
    <source>
        <dbReference type="ARBA" id="ARBA00022614"/>
    </source>
</evidence>
<protein>
    <submittedName>
        <fullName evidence="5">Putative ran gtpase-activating protein</fullName>
    </submittedName>
</protein>
<dbReference type="AlphaFoldDB" id="U5EZK0"/>
<keyword evidence="2" id="KW-0433">Leucine-rich repeat</keyword>
<dbReference type="EMBL" id="GANO01000654">
    <property type="protein sequence ID" value="JAB59217.1"/>
    <property type="molecule type" value="mRNA"/>
</dbReference>
<dbReference type="CDD" id="cd00116">
    <property type="entry name" value="LRR_RI"/>
    <property type="match status" value="1"/>
</dbReference>